<evidence type="ECO:0000313" key="1">
    <source>
        <dbReference type="EMBL" id="BBT41450.1"/>
    </source>
</evidence>
<protein>
    <submittedName>
        <fullName evidence="1">Uncharacterized protein</fullName>
    </submittedName>
</protein>
<name>A0A6S5TLT6_PSEPU</name>
<proteinExistence type="predicted"/>
<dbReference type="EMBL" id="AP022227">
    <property type="protein sequence ID" value="BBT41450.1"/>
    <property type="molecule type" value="Genomic_DNA"/>
</dbReference>
<sequence>MIPRKGWLRRQLESALILLAAWILGGRNVTRSPVVSRRDNNEMFEMDWELRAIARRIRKQYSE</sequence>
<accession>A0A6S5TLT6</accession>
<dbReference type="RefSeq" id="WP_182816132.1">
    <property type="nucleotide sequence ID" value="NZ_AP022227.1"/>
</dbReference>
<gene>
    <name evidence="1" type="ORF">WP8W18C01_37910</name>
</gene>
<evidence type="ECO:0000313" key="2">
    <source>
        <dbReference type="Proteomes" id="UP000515680"/>
    </source>
</evidence>
<reference evidence="1 2" key="1">
    <citation type="submission" date="2019-12" db="EMBL/GenBank/DDBJ databases">
        <title>complete genome sequences of Pseudomonas putida str. WP8-W18-CRE-01 isolated from wastewater treatment plant effluent.</title>
        <authorList>
            <person name="Sekizuka T."/>
            <person name="Itokawa K."/>
            <person name="Yatsu K."/>
            <person name="Inamine Y."/>
            <person name="Kuroda M."/>
        </authorList>
    </citation>
    <scope>NUCLEOTIDE SEQUENCE [LARGE SCALE GENOMIC DNA]</scope>
    <source>
        <strain evidence="1 2">WP8-W18-CRE-01</strain>
    </source>
</reference>
<dbReference type="Proteomes" id="UP000515680">
    <property type="component" value="Chromosome"/>
</dbReference>
<organism evidence="1 2">
    <name type="scientific">Pseudomonas putida</name>
    <name type="common">Arthrobacter siderocapsulatus</name>
    <dbReference type="NCBI Taxonomy" id="303"/>
    <lineage>
        <taxon>Bacteria</taxon>
        <taxon>Pseudomonadati</taxon>
        <taxon>Pseudomonadota</taxon>
        <taxon>Gammaproteobacteria</taxon>
        <taxon>Pseudomonadales</taxon>
        <taxon>Pseudomonadaceae</taxon>
        <taxon>Pseudomonas</taxon>
    </lineage>
</organism>
<dbReference type="AlphaFoldDB" id="A0A6S5TLT6"/>